<reference evidence="1 2" key="1">
    <citation type="submission" date="2019-09" db="EMBL/GenBank/DDBJ databases">
        <title>Genome sequence and assembly of Adhaeribacter sp.</title>
        <authorList>
            <person name="Chhetri G."/>
        </authorList>
    </citation>
    <scope>NUCLEOTIDE SEQUENCE [LARGE SCALE GENOMIC DNA]</scope>
    <source>
        <strain evidence="1 2">DK36</strain>
    </source>
</reference>
<evidence type="ECO:0000313" key="2">
    <source>
        <dbReference type="Proteomes" id="UP000323426"/>
    </source>
</evidence>
<sequence>MAVSRRDFIRTSGLVSLGFLGLDNLAAKAALTVFNPEKPAAIGYGPLATQDGSPLSLPKGFSCKIISRRGDKMNDGLLSPGAHDGMGSFAWKNNQVMLIRNHELSPGNFERGPYGADKALLNKVDKARIYDFGKGAQTCLGGTTTLLFDEQHQQVELEYLSLTGTVRNCAGGITPWNSWLTCEESPLRQADLEGALEQDHGYNFEVKATDKIRLNKPVPLKAMGRFVHEAVAVHPTTGIVYQTEDSADSIFYRFLPNKYGKLQKGGKLQCLSLKEWKSADTRNWSNLTTDKFPVKQAYTVEWLDLDDVEAQGSPLRLRGFSQGAARFANTEGIWYGKDELFFACTSGGTISKGQIFRYVPSPYEGQEREKEAPAKLELFLEPNNTEIFQKCDNLTIAPWGDVIICEDTANPRVIGITPQGETYALAQNTGFPGSEFAGPVFSPSGRTLFINIQSPGLTMAITGPWKSRVA</sequence>
<dbReference type="Proteomes" id="UP000323426">
    <property type="component" value="Unassembled WGS sequence"/>
</dbReference>
<dbReference type="Pfam" id="PF05787">
    <property type="entry name" value="PhoX"/>
    <property type="match status" value="2"/>
</dbReference>
<keyword evidence="2" id="KW-1185">Reference proteome</keyword>
<evidence type="ECO:0000313" key="1">
    <source>
        <dbReference type="EMBL" id="KAA5541607.1"/>
    </source>
</evidence>
<proteinExistence type="predicted"/>
<dbReference type="EMBL" id="VWSF01000021">
    <property type="protein sequence ID" value="KAA5541607.1"/>
    <property type="molecule type" value="Genomic_DNA"/>
</dbReference>
<name>A0A5M6D265_9BACT</name>
<organism evidence="1 2">
    <name type="scientific">Adhaeribacter rhizoryzae</name>
    <dbReference type="NCBI Taxonomy" id="2607907"/>
    <lineage>
        <taxon>Bacteria</taxon>
        <taxon>Pseudomonadati</taxon>
        <taxon>Bacteroidota</taxon>
        <taxon>Cytophagia</taxon>
        <taxon>Cytophagales</taxon>
        <taxon>Hymenobacteraceae</taxon>
        <taxon>Adhaeribacter</taxon>
    </lineage>
</organism>
<dbReference type="InterPro" id="IPR008557">
    <property type="entry name" value="PhoX"/>
</dbReference>
<dbReference type="PROSITE" id="PS51318">
    <property type="entry name" value="TAT"/>
    <property type="match status" value="1"/>
</dbReference>
<protein>
    <submittedName>
        <fullName evidence="1">DUF839 domain-containing protein</fullName>
    </submittedName>
</protein>
<dbReference type="PANTHER" id="PTHR35399">
    <property type="entry name" value="SLR8030 PROTEIN"/>
    <property type="match status" value="1"/>
</dbReference>
<gene>
    <name evidence="1" type="ORF">F0145_20560</name>
</gene>
<dbReference type="AlphaFoldDB" id="A0A5M6D265"/>
<comment type="caution">
    <text evidence="1">The sequence shown here is derived from an EMBL/GenBank/DDBJ whole genome shotgun (WGS) entry which is preliminary data.</text>
</comment>
<dbReference type="RefSeq" id="WP_150091486.1">
    <property type="nucleotide sequence ID" value="NZ_VWSF01000021.1"/>
</dbReference>
<dbReference type="InterPro" id="IPR006311">
    <property type="entry name" value="TAT_signal"/>
</dbReference>
<dbReference type="PANTHER" id="PTHR35399:SF4">
    <property type="entry name" value="MEMBRANE PROTEIN"/>
    <property type="match status" value="1"/>
</dbReference>
<accession>A0A5M6D265</accession>